<keyword evidence="8 11" id="KW-1133">Transmembrane helix</keyword>
<evidence type="ECO:0000256" key="10">
    <source>
        <dbReference type="ARBA" id="ARBA00023136"/>
    </source>
</evidence>
<evidence type="ECO:0000256" key="5">
    <source>
        <dbReference type="ARBA" id="ARBA00022741"/>
    </source>
</evidence>
<keyword evidence="3 11" id="KW-0633">Potassium transport</keyword>
<dbReference type="PANTHER" id="PTHR30042">
    <property type="entry name" value="POTASSIUM-TRANSPORTING ATPASE C CHAIN"/>
    <property type="match status" value="1"/>
</dbReference>
<dbReference type="NCBIfam" id="TIGR00681">
    <property type="entry name" value="kdpC"/>
    <property type="match status" value="1"/>
</dbReference>
<evidence type="ECO:0000256" key="9">
    <source>
        <dbReference type="ARBA" id="ARBA00023065"/>
    </source>
</evidence>
<evidence type="ECO:0000256" key="1">
    <source>
        <dbReference type="ARBA" id="ARBA00022448"/>
    </source>
</evidence>
<keyword evidence="2 11" id="KW-1003">Cell membrane</keyword>
<evidence type="ECO:0000256" key="7">
    <source>
        <dbReference type="ARBA" id="ARBA00022958"/>
    </source>
</evidence>
<organism evidence="13 14">
    <name type="scientific">Acidihalobacter aeolianus</name>
    <dbReference type="NCBI Taxonomy" id="2792603"/>
    <lineage>
        <taxon>Bacteria</taxon>
        <taxon>Pseudomonadati</taxon>
        <taxon>Pseudomonadota</taxon>
        <taxon>Gammaproteobacteria</taxon>
        <taxon>Chromatiales</taxon>
        <taxon>Ectothiorhodospiraceae</taxon>
        <taxon>Acidihalobacter</taxon>
    </lineage>
</organism>
<dbReference type="GO" id="GO:0005886">
    <property type="term" value="C:plasma membrane"/>
    <property type="evidence" value="ECO:0007669"/>
    <property type="project" value="UniProtKB-SubCell"/>
</dbReference>
<name>A0A1D8K4T8_9GAMM</name>
<dbReference type="GO" id="GO:0005524">
    <property type="term" value="F:ATP binding"/>
    <property type="evidence" value="ECO:0007669"/>
    <property type="project" value="UniProtKB-UniRule"/>
</dbReference>
<evidence type="ECO:0000256" key="3">
    <source>
        <dbReference type="ARBA" id="ARBA00022538"/>
    </source>
</evidence>
<comment type="similarity">
    <text evidence="11">Belongs to the KdpC family.</text>
</comment>
<sequence>MSTAPEIADESHTRLPLLRPLLSTFIALFVLTAAAYPALVTALAQTLFPRRANGSLVERHGHIVGSWLIGQSFTAPGFFWSRPSATTPTPYNAANSSASNLGPSNPALLAAVRRRVGKLRAADPNERHTPIPVDLVTSSASGLDPDISIAAAYYQAGRVAQARHLPLSLVHALIAREAHHPSWGFLGTPHVNVLRLNLALIAASQRPAHATTQSTDRQANRHGRTTPRPRAASAAN</sequence>
<reference evidence="13 14" key="1">
    <citation type="submission" date="2016-09" db="EMBL/GenBank/DDBJ databases">
        <title>Acidihalobacter prosperus V6 (DSM14174).</title>
        <authorList>
            <person name="Khaleque H.N."/>
            <person name="Ramsay J.P."/>
            <person name="Murphy R.J.T."/>
            <person name="Kaksonen A.H."/>
            <person name="Boxall N.J."/>
            <person name="Watkin E.L.J."/>
        </authorList>
    </citation>
    <scope>NUCLEOTIDE SEQUENCE [LARGE SCALE GENOMIC DNA]</scope>
    <source>
        <strain evidence="13 14">V6</strain>
    </source>
</reference>
<evidence type="ECO:0000256" key="8">
    <source>
        <dbReference type="ARBA" id="ARBA00022989"/>
    </source>
</evidence>
<evidence type="ECO:0000256" key="12">
    <source>
        <dbReference type="SAM" id="MobiDB-lite"/>
    </source>
</evidence>
<dbReference type="RefSeq" id="WP_070071568.1">
    <property type="nucleotide sequence ID" value="NZ_CP017448.1"/>
</dbReference>
<comment type="function">
    <text evidence="11">Part of the high-affinity ATP-driven potassium transport (or Kdp) system, which catalyzes the hydrolysis of ATP coupled with the electrogenic transport of potassium into the cytoplasm. This subunit acts as a catalytic chaperone that increases the ATP-binding affinity of the ATP-hydrolyzing subunit KdpB by the formation of a transient KdpB/KdpC/ATP ternary complex.</text>
</comment>
<dbReference type="PANTHER" id="PTHR30042:SF2">
    <property type="entry name" value="POTASSIUM-TRANSPORTING ATPASE KDPC SUBUNIT"/>
    <property type="match status" value="1"/>
</dbReference>
<evidence type="ECO:0000256" key="6">
    <source>
        <dbReference type="ARBA" id="ARBA00022840"/>
    </source>
</evidence>
<dbReference type="GO" id="GO:0008556">
    <property type="term" value="F:P-type potassium transmembrane transporter activity"/>
    <property type="evidence" value="ECO:0007669"/>
    <property type="project" value="InterPro"/>
</dbReference>
<dbReference type="Pfam" id="PF02669">
    <property type="entry name" value="KdpC"/>
    <property type="match status" value="1"/>
</dbReference>
<keyword evidence="5 11" id="KW-0547">Nucleotide-binding</keyword>
<evidence type="ECO:0000313" key="14">
    <source>
        <dbReference type="Proteomes" id="UP000095342"/>
    </source>
</evidence>
<dbReference type="InterPro" id="IPR003820">
    <property type="entry name" value="KdpC"/>
</dbReference>
<keyword evidence="14" id="KW-1185">Reference proteome</keyword>
<dbReference type="Proteomes" id="UP000095342">
    <property type="component" value="Chromosome"/>
</dbReference>
<dbReference type="HAMAP" id="MF_00276">
    <property type="entry name" value="KdpC"/>
    <property type="match status" value="1"/>
</dbReference>
<keyword evidence="9 11" id="KW-0406">Ion transport</keyword>
<accession>A0A1D8K4T8</accession>
<comment type="subunit">
    <text evidence="11">The system is composed of three essential subunits: KdpA, KdpB and KdpC.</text>
</comment>
<gene>
    <name evidence="11" type="primary">kdpC</name>
    <name evidence="13" type="ORF">BJI67_01765</name>
</gene>
<keyword evidence="10 11" id="KW-0472">Membrane</keyword>
<evidence type="ECO:0000256" key="2">
    <source>
        <dbReference type="ARBA" id="ARBA00022475"/>
    </source>
</evidence>
<dbReference type="NCBIfam" id="NF001454">
    <property type="entry name" value="PRK00315.1"/>
    <property type="match status" value="1"/>
</dbReference>
<dbReference type="KEGG" id="aaeo:BJI67_01765"/>
<evidence type="ECO:0000313" key="13">
    <source>
        <dbReference type="EMBL" id="AOV15970.1"/>
    </source>
</evidence>
<keyword evidence="6 11" id="KW-0067">ATP-binding</keyword>
<dbReference type="AlphaFoldDB" id="A0A1D8K4T8"/>
<dbReference type="EMBL" id="CP017448">
    <property type="protein sequence ID" value="AOV15970.1"/>
    <property type="molecule type" value="Genomic_DNA"/>
</dbReference>
<feature type="region of interest" description="Disordered" evidence="12">
    <location>
        <begin position="205"/>
        <end position="236"/>
    </location>
</feature>
<evidence type="ECO:0000256" key="11">
    <source>
        <dbReference type="HAMAP-Rule" id="MF_00276"/>
    </source>
</evidence>
<evidence type="ECO:0000256" key="4">
    <source>
        <dbReference type="ARBA" id="ARBA00022692"/>
    </source>
</evidence>
<keyword evidence="4 11" id="KW-0812">Transmembrane</keyword>
<feature type="transmembrane region" description="Helical" evidence="11">
    <location>
        <begin position="20"/>
        <end position="44"/>
    </location>
</feature>
<proteinExistence type="inferred from homology"/>
<keyword evidence="7 11" id="KW-0630">Potassium</keyword>
<comment type="subcellular location">
    <subcellularLocation>
        <location evidence="11">Cell membrane</location>
        <topology evidence="11">Single-pass membrane protein</topology>
    </subcellularLocation>
</comment>
<protein>
    <recommendedName>
        <fullName evidence="11">Potassium-transporting ATPase KdpC subunit</fullName>
    </recommendedName>
    <alternativeName>
        <fullName evidence="11">ATP phosphohydrolase [potassium-transporting] C chain</fullName>
    </alternativeName>
    <alternativeName>
        <fullName evidence="11">Potassium-binding and translocating subunit C</fullName>
    </alternativeName>
    <alternativeName>
        <fullName evidence="11">Potassium-translocating ATPase C chain</fullName>
    </alternativeName>
</protein>
<keyword evidence="1 11" id="KW-0813">Transport</keyword>